<dbReference type="RefSeq" id="WP_378062143.1">
    <property type="nucleotide sequence ID" value="NZ_JBHSIS010000027.1"/>
</dbReference>
<dbReference type="EMBL" id="JBHSIS010000027">
    <property type="protein sequence ID" value="MFC4859214.1"/>
    <property type="molecule type" value="Genomic_DNA"/>
</dbReference>
<gene>
    <name evidence="1" type="ORF">ACFPCV_37440</name>
</gene>
<evidence type="ECO:0000313" key="2">
    <source>
        <dbReference type="Proteomes" id="UP001595859"/>
    </source>
</evidence>
<reference evidence="2" key="1">
    <citation type="journal article" date="2019" name="Int. J. Syst. Evol. Microbiol.">
        <title>The Global Catalogue of Microorganisms (GCM) 10K type strain sequencing project: providing services to taxonomists for standard genome sequencing and annotation.</title>
        <authorList>
            <consortium name="The Broad Institute Genomics Platform"/>
            <consortium name="The Broad Institute Genome Sequencing Center for Infectious Disease"/>
            <person name="Wu L."/>
            <person name="Ma J."/>
        </authorList>
    </citation>
    <scope>NUCLEOTIDE SEQUENCE [LARGE SCALE GENOMIC DNA]</scope>
    <source>
        <strain evidence="2">ZS-22-S1</strain>
    </source>
</reference>
<name>A0ABV9SDZ6_9PSEU</name>
<sequence length="71" mass="8407">MELMIKPARTERILAARRTLATLPAERYEAGVTLQYIAHQIRRSTGLVAQYVTWTTTRSDEYRWRGHRYPK</sequence>
<organism evidence="1 2">
    <name type="scientific">Actinophytocola glycyrrhizae</name>
    <dbReference type="NCBI Taxonomy" id="2044873"/>
    <lineage>
        <taxon>Bacteria</taxon>
        <taxon>Bacillati</taxon>
        <taxon>Actinomycetota</taxon>
        <taxon>Actinomycetes</taxon>
        <taxon>Pseudonocardiales</taxon>
        <taxon>Pseudonocardiaceae</taxon>
    </lineage>
</organism>
<keyword evidence="2" id="KW-1185">Reference proteome</keyword>
<protein>
    <submittedName>
        <fullName evidence="1">Uncharacterized protein</fullName>
    </submittedName>
</protein>
<accession>A0ABV9SDZ6</accession>
<comment type="caution">
    <text evidence="1">The sequence shown here is derived from an EMBL/GenBank/DDBJ whole genome shotgun (WGS) entry which is preliminary data.</text>
</comment>
<evidence type="ECO:0000313" key="1">
    <source>
        <dbReference type="EMBL" id="MFC4859214.1"/>
    </source>
</evidence>
<dbReference type="Proteomes" id="UP001595859">
    <property type="component" value="Unassembled WGS sequence"/>
</dbReference>
<proteinExistence type="predicted"/>